<gene>
    <name evidence="1" type="ORF">V6N11_049347</name>
</gene>
<dbReference type="Proteomes" id="UP001396334">
    <property type="component" value="Unassembled WGS sequence"/>
</dbReference>
<comment type="caution">
    <text evidence="1">The sequence shown here is derived from an EMBL/GenBank/DDBJ whole genome shotgun (WGS) entry which is preliminary data.</text>
</comment>
<keyword evidence="2" id="KW-1185">Reference proteome</keyword>
<protein>
    <recommendedName>
        <fullName evidence="3">Reverse transcriptase zinc-binding domain-containing protein</fullName>
    </recommendedName>
</protein>
<accession>A0ABR2P0W8</accession>
<evidence type="ECO:0008006" key="3">
    <source>
        <dbReference type="Google" id="ProtNLM"/>
    </source>
</evidence>
<sequence>MECGRCHLTTYIVCSVCRDAHEDVDHVLRSCASTASVWCSLIKFDRVSEFFGLSIKEWIVINLTKPDYFVSNEPSRDILFGALVWNFWKARNALAFNSLIEGIGSVCEQSRRLWEIALRALALH</sequence>
<reference evidence="1 2" key="1">
    <citation type="journal article" date="2024" name="G3 (Bethesda)">
        <title>Genome assembly of Hibiscus sabdariffa L. provides insights into metabolisms of medicinal natural products.</title>
        <authorList>
            <person name="Kim T."/>
        </authorList>
    </citation>
    <scope>NUCLEOTIDE SEQUENCE [LARGE SCALE GENOMIC DNA]</scope>
    <source>
        <strain evidence="1">TK-2024</strain>
        <tissue evidence="1">Old leaves</tissue>
    </source>
</reference>
<organism evidence="1 2">
    <name type="scientific">Hibiscus sabdariffa</name>
    <name type="common">roselle</name>
    <dbReference type="NCBI Taxonomy" id="183260"/>
    <lineage>
        <taxon>Eukaryota</taxon>
        <taxon>Viridiplantae</taxon>
        <taxon>Streptophyta</taxon>
        <taxon>Embryophyta</taxon>
        <taxon>Tracheophyta</taxon>
        <taxon>Spermatophyta</taxon>
        <taxon>Magnoliopsida</taxon>
        <taxon>eudicotyledons</taxon>
        <taxon>Gunneridae</taxon>
        <taxon>Pentapetalae</taxon>
        <taxon>rosids</taxon>
        <taxon>malvids</taxon>
        <taxon>Malvales</taxon>
        <taxon>Malvaceae</taxon>
        <taxon>Malvoideae</taxon>
        <taxon>Hibiscus</taxon>
    </lineage>
</organism>
<evidence type="ECO:0000313" key="1">
    <source>
        <dbReference type="EMBL" id="KAK8981855.1"/>
    </source>
</evidence>
<evidence type="ECO:0000313" key="2">
    <source>
        <dbReference type="Proteomes" id="UP001396334"/>
    </source>
</evidence>
<proteinExistence type="predicted"/>
<dbReference type="EMBL" id="JBBPBN010000088">
    <property type="protein sequence ID" value="KAK8981855.1"/>
    <property type="molecule type" value="Genomic_DNA"/>
</dbReference>
<name>A0ABR2P0W8_9ROSI</name>